<feature type="transmembrane region" description="Helical" evidence="1">
    <location>
        <begin position="21"/>
        <end position="41"/>
    </location>
</feature>
<evidence type="ECO:0000313" key="3">
    <source>
        <dbReference type="Proteomes" id="UP000028828"/>
    </source>
</evidence>
<evidence type="ECO:0000313" key="2">
    <source>
        <dbReference type="EMBL" id="KFG37532.1"/>
    </source>
</evidence>
<comment type="caution">
    <text evidence="2">The sequence shown here is derived from an EMBL/GenBank/DDBJ whole genome shotgun (WGS) entry which is preliminary data.</text>
</comment>
<organism evidence="2 3">
    <name type="scientific">Toxoplasma gondii p89</name>
    <dbReference type="NCBI Taxonomy" id="943119"/>
    <lineage>
        <taxon>Eukaryota</taxon>
        <taxon>Sar</taxon>
        <taxon>Alveolata</taxon>
        <taxon>Apicomplexa</taxon>
        <taxon>Conoidasida</taxon>
        <taxon>Coccidia</taxon>
        <taxon>Eucoccidiorida</taxon>
        <taxon>Eimeriorina</taxon>
        <taxon>Sarcocystidae</taxon>
        <taxon>Toxoplasma</taxon>
    </lineage>
</organism>
<accession>A0A086JZG4</accession>
<dbReference type="VEuPathDB" id="ToxoDB:TGP89_419950"/>
<evidence type="ECO:0000256" key="1">
    <source>
        <dbReference type="SAM" id="Phobius"/>
    </source>
</evidence>
<name>A0A086JZG4_TOXGO</name>
<protein>
    <submittedName>
        <fullName evidence="2">Putative transmembrane protein</fullName>
    </submittedName>
</protein>
<sequence length="208" mass="22685">MRNSNCSSKKASRLPSGSCRFPLFFLFDAFISVSSSAVSPVLFLPSFLYSFFCVAFFVLSIFLLALSRYPFSSLTGSSVFYSSLLILFPLSSMFSFPSARFCCSVVSVVALSPSPHHRETSSLSSYPVSTRLLVSSLQCSPSFLPKTGMLAFFSSASRLKATDSASLSPCLSAPADPPVCALCPNLYMSLEASKEDIFPCYFCRHLLF</sequence>
<dbReference type="EMBL" id="AEYI02001431">
    <property type="protein sequence ID" value="KFG37532.1"/>
    <property type="molecule type" value="Genomic_DNA"/>
</dbReference>
<dbReference type="Proteomes" id="UP000028828">
    <property type="component" value="Unassembled WGS sequence"/>
</dbReference>
<keyword evidence="1" id="KW-1133">Transmembrane helix</keyword>
<reference evidence="2 3" key="1">
    <citation type="submission" date="2014-03" db="EMBL/GenBank/DDBJ databases">
        <authorList>
            <person name="Sibley D."/>
            <person name="Venepally P."/>
            <person name="Karamycheva S."/>
            <person name="Hadjithomas M."/>
            <person name="Khan A."/>
            <person name="Brunk B."/>
            <person name="Roos D."/>
            <person name="Caler E."/>
            <person name="Lorenzi H."/>
        </authorList>
    </citation>
    <scope>NUCLEOTIDE SEQUENCE [LARGE SCALE GENOMIC DNA]</scope>
    <source>
        <strain evidence="3">p89</strain>
    </source>
</reference>
<keyword evidence="1 2" id="KW-0812">Transmembrane</keyword>
<feature type="transmembrane region" description="Helical" evidence="1">
    <location>
        <begin position="47"/>
        <end position="66"/>
    </location>
</feature>
<dbReference type="AlphaFoldDB" id="A0A086JZG4"/>
<feature type="transmembrane region" description="Helical" evidence="1">
    <location>
        <begin position="78"/>
        <end position="96"/>
    </location>
</feature>
<gene>
    <name evidence="2" type="ORF">TGP89_419950</name>
</gene>
<keyword evidence="1" id="KW-0472">Membrane</keyword>
<proteinExistence type="predicted"/>